<name>A0A8S3Z0N3_9EUPU</name>
<evidence type="ECO:0000256" key="7">
    <source>
        <dbReference type="ARBA" id="ARBA00022989"/>
    </source>
</evidence>
<dbReference type="InterPro" id="IPR035897">
    <property type="entry name" value="Toll_tir_struct_dom_sf"/>
</dbReference>
<dbReference type="GO" id="GO:0005886">
    <property type="term" value="C:plasma membrane"/>
    <property type="evidence" value="ECO:0007669"/>
    <property type="project" value="TreeGrafter"/>
</dbReference>
<evidence type="ECO:0000256" key="2">
    <source>
        <dbReference type="ARBA" id="ARBA00009634"/>
    </source>
</evidence>
<comment type="similarity">
    <text evidence="2">Belongs to the Toll-like receptor family.</text>
</comment>
<dbReference type="PIRSF" id="PIRSF037595">
    <property type="entry name" value="Toll-like_receptor"/>
    <property type="match status" value="1"/>
</dbReference>
<evidence type="ECO:0000313" key="16">
    <source>
        <dbReference type="Proteomes" id="UP000678393"/>
    </source>
</evidence>
<keyword evidence="11" id="KW-1015">Disulfide bond</keyword>
<dbReference type="SUPFAM" id="SSF52200">
    <property type="entry name" value="Toll/Interleukin receptor TIR domain"/>
    <property type="match status" value="1"/>
</dbReference>
<dbReference type="Gene3D" id="3.40.50.10140">
    <property type="entry name" value="Toll/interleukin-1 receptor homology (TIR) domain"/>
    <property type="match status" value="1"/>
</dbReference>
<comment type="caution">
    <text evidence="15">The sequence shown here is derived from an EMBL/GenBank/DDBJ whole genome shotgun (WGS) entry which is preliminary data.</text>
</comment>
<keyword evidence="10" id="KW-0325">Glycoprotein</keyword>
<evidence type="ECO:0000256" key="11">
    <source>
        <dbReference type="PIRSR" id="PIRSR037595-2"/>
    </source>
</evidence>
<evidence type="ECO:0000256" key="8">
    <source>
        <dbReference type="ARBA" id="ARBA00023136"/>
    </source>
</evidence>
<dbReference type="InterPro" id="IPR032675">
    <property type="entry name" value="LRR_dom_sf"/>
</dbReference>
<dbReference type="Proteomes" id="UP000678393">
    <property type="component" value="Unassembled WGS sequence"/>
</dbReference>
<sequence>MPEANLPKKLNAASNALTTSVFSAEGGTTTKISNLTVRSVLRTEPPLYLRKRKHKAHKDQTKASSNESHLLPYSPISQKYSGSSNDLSWNCRCENLACDCSNRLLNSVPQNLPVSITKLLLDRNYLESLNNNTFSRYRDLTVLDVSINYISSLQQGTFLGLDRLTWLDLSQNSIGSQGLLSQSVFKPLRSLKYLRMDVNNFKCTKNSSFLGALLSSLSNLQELHIDYFGEQYYDRGFNNLTSLQILRVYCGKHCPFIGIKNATFENLGQLKNLSISDCCLNGTEIEYDSLSHFTKLQTLDISRNPSIGLEHLPRVMYGLRHSSLQTLVMDNIVDKYSINFVKTYMIQHLPQTLTTLFARGNNIVYVDEQVMKTLPENLRKVDVSNNDIIMNPMTLPLADIRLLDTLVINNFDEECHTSVEDIFSSIGIVYNSKGRQWTRKAEFIYQKIMTSLRTLILQSNYIDFSLDPIGLNFIGLPNLTDLDLSLNQMKVLTKDLFYGIENLEYLRLNGNLFSDFVADISHLPKLKLLNLSNTELPCLSELVRTHIDQLAAARPGQIQVDMSGCPIQCDCFNQDFLKWMTNSPAFDKNFTGYKCRYLDTSIKHIGDGYKDALQLLTRQCAQNYPLYLVTVAGTLVISCLVIGMVLYRFRWKIRYFYYAAYLKVMDNEREEPNDQFLYDVFISYDSEDNAFVQRRLLPELEQRGLVLLVHGRDFVAGTSIPANIFRAVAESRRTLAVLTRSFVESYWCNFELQMATNEAVHTGREVLVFVIKENIPNRELDVELLGYIKNNTYLPYPSPEDEGDQELMKRFYDKLAHDLRS</sequence>
<proteinExistence type="inferred from homology"/>
<evidence type="ECO:0000256" key="3">
    <source>
        <dbReference type="ARBA" id="ARBA00022614"/>
    </source>
</evidence>
<keyword evidence="8 13" id="KW-0472">Membrane</keyword>
<dbReference type="InterPro" id="IPR001611">
    <property type="entry name" value="Leu-rich_rpt"/>
</dbReference>
<dbReference type="OrthoDB" id="1526598at2759"/>
<dbReference type="Pfam" id="PF13855">
    <property type="entry name" value="LRR_8"/>
    <property type="match status" value="2"/>
</dbReference>
<evidence type="ECO:0000256" key="4">
    <source>
        <dbReference type="ARBA" id="ARBA00022692"/>
    </source>
</evidence>
<evidence type="ECO:0000256" key="6">
    <source>
        <dbReference type="ARBA" id="ARBA00022737"/>
    </source>
</evidence>
<keyword evidence="16" id="KW-1185">Reference proteome</keyword>
<dbReference type="SMART" id="SM00369">
    <property type="entry name" value="LRR_TYP"/>
    <property type="match status" value="8"/>
</dbReference>
<dbReference type="PANTHER" id="PTHR24365">
    <property type="entry name" value="TOLL-LIKE RECEPTOR"/>
    <property type="match status" value="1"/>
</dbReference>
<dbReference type="PANTHER" id="PTHR24365:SF541">
    <property type="entry name" value="PROTEIN TOLL-RELATED"/>
    <property type="match status" value="1"/>
</dbReference>
<feature type="region of interest" description="Disordered" evidence="12">
    <location>
        <begin position="50"/>
        <end position="70"/>
    </location>
</feature>
<feature type="disulfide bond" evidence="11">
    <location>
        <begin position="91"/>
        <end position="98"/>
    </location>
</feature>
<dbReference type="PROSITE" id="PS50104">
    <property type="entry name" value="TIR"/>
    <property type="match status" value="1"/>
</dbReference>
<dbReference type="EMBL" id="CAJHNH020001318">
    <property type="protein sequence ID" value="CAG5122549.1"/>
    <property type="molecule type" value="Genomic_DNA"/>
</dbReference>
<accession>A0A8S3Z0N3</accession>
<evidence type="ECO:0000256" key="10">
    <source>
        <dbReference type="ARBA" id="ARBA00023180"/>
    </source>
</evidence>
<evidence type="ECO:0000256" key="5">
    <source>
        <dbReference type="ARBA" id="ARBA00022729"/>
    </source>
</evidence>
<dbReference type="GO" id="GO:0002224">
    <property type="term" value="P:toll-like receptor signaling pathway"/>
    <property type="evidence" value="ECO:0007669"/>
    <property type="project" value="InterPro"/>
</dbReference>
<keyword evidence="3" id="KW-0433">Leucine-rich repeat</keyword>
<feature type="domain" description="TIR" evidence="14">
    <location>
        <begin position="676"/>
        <end position="819"/>
    </location>
</feature>
<organism evidence="15 16">
    <name type="scientific">Candidula unifasciata</name>
    <dbReference type="NCBI Taxonomy" id="100452"/>
    <lineage>
        <taxon>Eukaryota</taxon>
        <taxon>Metazoa</taxon>
        <taxon>Spiralia</taxon>
        <taxon>Lophotrochozoa</taxon>
        <taxon>Mollusca</taxon>
        <taxon>Gastropoda</taxon>
        <taxon>Heterobranchia</taxon>
        <taxon>Euthyneura</taxon>
        <taxon>Panpulmonata</taxon>
        <taxon>Eupulmonata</taxon>
        <taxon>Stylommatophora</taxon>
        <taxon>Helicina</taxon>
        <taxon>Helicoidea</taxon>
        <taxon>Geomitridae</taxon>
        <taxon>Candidula</taxon>
    </lineage>
</organism>
<feature type="transmembrane region" description="Helical" evidence="13">
    <location>
        <begin position="624"/>
        <end position="647"/>
    </location>
</feature>
<keyword evidence="7 13" id="KW-1133">Transmembrane helix</keyword>
<keyword evidence="5" id="KW-0732">Signal</keyword>
<evidence type="ECO:0000259" key="14">
    <source>
        <dbReference type="PROSITE" id="PS50104"/>
    </source>
</evidence>
<gene>
    <name evidence="15" type="ORF">CUNI_LOCUS8107</name>
</gene>
<dbReference type="Gene3D" id="3.80.10.10">
    <property type="entry name" value="Ribonuclease Inhibitor"/>
    <property type="match status" value="3"/>
</dbReference>
<dbReference type="SMART" id="SM00255">
    <property type="entry name" value="TIR"/>
    <property type="match status" value="1"/>
</dbReference>
<protein>
    <recommendedName>
        <fullName evidence="14">TIR domain-containing protein</fullName>
    </recommendedName>
</protein>
<evidence type="ECO:0000256" key="1">
    <source>
        <dbReference type="ARBA" id="ARBA00004479"/>
    </source>
</evidence>
<comment type="subcellular location">
    <subcellularLocation>
        <location evidence="1">Membrane</location>
        <topology evidence="1">Single-pass type I membrane protein</topology>
    </subcellularLocation>
</comment>
<dbReference type="InterPro" id="IPR003591">
    <property type="entry name" value="Leu-rich_rpt_typical-subtyp"/>
</dbReference>
<reference evidence="15" key="1">
    <citation type="submission" date="2021-04" db="EMBL/GenBank/DDBJ databases">
        <authorList>
            <consortium name="Molecular Ecology Group"/>
        </authorList>
    </citation>
    <scope>NUCLEOTIDE SEQUENCE</scope>
</reference>
<dbReference type="InterPro" id="IPR017241">
    <property type="entry name" value="Toll-like_receptor"/>
</dbReference>
<keyword evidence="6" id="KW-0677">Repeat</keyword>
<dbReference type="GO" id="GO:0004888">
    <property type="term" value="F:transmembrane signaling receptor activity"/>
    <property type="evidence" value="ECO:0007669"/>
    <property type="project" value="InterPro"/>
</dbReference>
<dbReference type="SUPFAM" id="SSF52058">
    <property type="entry name" value="L domain-like"/>
    <property type="match status" value="2"/>
</dbReference>
<keyword evidence="9" id="KW-0675">Receptor</keyword>
<evidence type="ECO:0000256" key="13">
    <source>
        <dbReference type="SAM" id="Phobius"/>
    </source>
</evidence>
<evidence type="ECO:0000313" key="15">
    <source>
        <dbReference type="EMBL" id="CAG5122549.1"/>
    </source>
</evidence>
<dbReference type="AlphaFoldDB" id="A0A8S3Z0N3"/>
<dbReference type="InterPro" id="IPR000157">
    <property type="entry name" value="TIR_dom"/>
</dbReference>
<evidence type="ECO:0000256" key="12">
    <source>
        <dbReference type="SAM" id="MobiDB-lite"/>
    </source>
</evidence>
<dbReference type="Pfam" id="PF13676">
    <property type="entry name" value="TIR_2"/>
    <property type="match status" value="1"/>
</dbReference>
<keyword evidence="4 13" id="KW-0812">Transmembrane</keyword>
<evidence type="ECO:0000256" key="9">
    <source>
        <dbReference type="ARBA" id="ARBA00023170"/>
    </source>
</evidence>
<dbReference type="GO" id="GO:0006955">
    <property type="term" value="P:immune response"/>
    <property type="evidence" value="ECO:0007669"/>
    <property type="project" value="InterPro"/>
</dbReference>